<feature type="compositionally biased region" description="Basic and acidic residues" evidence="1">
    <location>
        <begin position="204"/>
        <end position="217"/>
    </location>
</feature>
<dbReference type="OrthoDB" id="29523at2759"/>
<organism evidence="3 4">
    <name type="scientific">Trichonephila inaurata madagascariensis</name>
    <dbReference type="NCBI Taxonomy" id="2747483"/>
    <lineage>
        <taxon>Eukaryota</taxon>
        <taxon>Metazoa</taxon>
        <taxon>Ecdysozoa</taxon>
        <taxon>Arthropoda</taxon>
        <taxon>Chelicerata</taxon>
        <taxon>Arachnida</taxon>
        <taxon>Araneae</taxon>
        <taxon>Araneomorphae</taxon>
        <taxon>Entelegynae</taxon>
        <taxon>Araneoidea</taxon>
        <taxon>Nephilidae</taxon>
        <taxon>Trichonephila</taxon>
        <taxon>Trichonephila inaurata</taxon>
    </lineage>
</organism>
<dbReference type="Pfam" id="PF01585">
    <property type="entry name" value="G-patch"/>
    <property type="match status" value="1"/>
</dbReference>
<evidence type="ECO:0000256" key="1">
    <source>
        <dbReference type="SAM" id="MobiDB-lite"/>
    </source>
</evidence>
<reference evidence="3" key="1">
    <citation type="submission" date="2020-08" db="EMBL/GenBank/DDBJ databases">
        <title>Multicomponent nature underlies the extraordinary mechanical properties of spider dragline silk.</title>
        <authorList>
            <person name="Kono N."/>
            <person name="Nakamura H."/>
            <person name="Mori M."/>
            <person name="Yoshida Y."/>
            <person name="Ohtoshi R."/>
            <person name="Malay A.D."/>
            <person name="Moran D.A.P."/>
            <person name="Tomita M."/>
            <person name="Numata K."/>
            <person name="Arakawa K."/>
        </authorList>
    </citation>
    <scope>NUCLEOTIDE SEQUENCE</scope>
</reference>
<dbReference type="EMBL" id="BMAV01007129">
    <property type="protein sequence ID" value="GFY49678.1"/>
    <property type="molecule type" value="Genomic_DNA"/>
</dbReference>
<feature type="region of interest" description="Disordered" evidence="1">
    <location>
        <begin position="204"/>
        <end position="231"/>
    </location>
</feature>
<dbReference type="GO" id="GO:0003676">
    <property type="term" value="F:nucleic acid binding"/>
    <property type="evidence" value="ECO:0007669"/>
    <property type="project" value="InterPro"/>
</dbReference>
<feature type="region of interest" description="Disordered" evidence="1">
    <location>
        <begin position="347"/>
        <end position="394"/>
    </location>
</feature>
<feature type="compositionally biased region" description="Basic residues" evidence="1">
    <location>
        <begin position="375"/>
        <end position="389"/>
    </location>
</feature>
<feature type="compositionally biased region" description="Basic and acidic residues" evidence="1">
    <location>
        <begin position="355"/>
        <end position="374"/>
    </location>
</feature>
<evidence type="ECO:0000313" key="3">
    <source>
        <dbReference type="EMBL" id="GFY49678.1"/>
    </source>
</evidence>
<sequence length="822" mass="93390">MATVISETHKNVLKISKIGAFDYNPRGNLWANDESRFGHKLLSKMGWSQGKGLGKNESGITEVLKIRMNVEQKGVGWEEKFGIDTHDFDSVLEDLNKKFQKSNGDEVKSDDNSKSVEKRSHQFKNRLHYKKFIKMKDVSRYSDKDMDGIFISQNLKSKAKSIPEETSTNFKSELSMTDYFANKLKNKLGKLSEASISSKEEPKCIDTDKKLTESETTHKKRKTELKNTKKTKKIRLSEPEISDNTKINLSSEEVFNGNIVEECSSEISKLSEANINSKEEPKCIDTDEKLIESEATRKKRKKELKNLKKTKERLSEPEIIDNTKTSLSSEEVLDGDIGEECSSKISKLSKANISSKEESKCIDTDGKSIESEATRKKRKKELKNLKKTKERLSEPEIDNTKTNLLSEEVFNGNIVEECSSEISKLSKANIGSKEEPKCIDTDEKLIESEATCKKRKKEFKNSKKTKEIRLLEPEIIDNTKTSLSSEEVLDGDIGEECSSKIRKLSEANISSKEEPKCMETDRKSIESEATFKKRKKELKNTKKTKEIRLSEPEIIDNTKSNLSSVEVLDGGIVEECSSKISNNKSLIESELSDEKSENFFKSKIQVLKSCLKNRSKNSGKLWLNNQTKNVSFNDSISYKIIEDDFAELDIKPSEDESTEIFEELLNFNSSGSDSETTEDEEELLNLSSDSESTEDEDELLDFSSDSEITEDEDETRKTISCGLINSNSTSKELVDDELLKDSSQCGLLENSLRNNVEEDVEERPGCVDLPKCDGSHYDNWLETQRNAIKMKIYQKSLKKFRKHPVLRGTNLLDIKGYGNWGF</sequence>
<feature type="compositionally biased region" description="Basic residues" evidence="1">
    <location>
        <begin position="218"/>
        <end position="231"/>
    </location>
</feature>
<evidence type="ECO:0000259" key="2">
    <source>
        <dbReference type="PROSITE" id="PS50174"/>
    </source>
</evidence>
<evidence type="ECO:0000313" key="4">
    <source>
        <dbReference type="Proteomes" id="UP000886998"/>
    </source>
</evidence>
<dbReference type="InterPro" id="IPR050656">
    <property type="entry name" value="PINX1"/>
</dbReference>
<name>A0A8X6XA72_9ARAC</name>
<dbReference type="AlphaFoldDB" id="A0A8X6XA72"/>
<dbReference type="SMART" id="SM00443">
    <property type="entry name" value="G_patch"/>
    <property type="match status" value="1"/>
</dbReference>
<dbReference type="PANTHER" id="PTHR23149:SF27">
    <property type="entry name" value="PIN2_TERF1-INTERACTING TELOMERASE INHIBITOR 1"/>
    <property type="match status" value="1"/>
</dbReference>
<proteinExistence type="predicted"/>
<dbReference type="InterPro" id="IPR000467">
    <property type="entry name" value="G_patch_dom"/>
</dbReference>
<dbReference type="GO" id="GO:0010521">
    <property type="term" value="F:telomerase inhibitor activity"/>
    <property type="evidence" value="ECO:0007669"/>
    <property type="project" value="TreeGrafter"/>
</dbReference>
<dbReference type="GO" id="GO:0005730">
    <property type="term" value="C:nucleolus"/>
    <property type="evidence" value="ECO:0007669"/>
    <property type="project" value="TreeGrafter"/>
</dbReference>
<comment type="caution">
    <text evidence="3">The sequence shown here is derived from an EMBL/GenBank/DDBJ whole genome shotgun (WGS) entry which is preliminary data.</text>
</comment>
<dbReference type="PROSITE" id="PS50174">
    <property type="entry name" value="G_PATCH"/>
    <property type="match status" value="1"/>
</dbReference>
<gene>
    <name evidence="3" type="primary">PINX1</name>
    <name evidence="3" type="ORF">TNIN_279891</name>
</gene>
<accession>A0A8X6XA72</accession>
<dbReference type="PANTHER" id="PTHR23149">
    <property type="entry name" value="G PATCH DOMAIN CONTAINING PROTEIN"/>
    <property type="match status" value="1"/>
</dbReference>
<feature type="region of interest" description="Disordered" evidence="1">
    <location>
        <begin position="667"/>
        <end position="716"/>
    </location>
</feature>
<dbReference type="Proteomes" id="UP000886998">
    <property type="component" value="Unassembled WGS sequence"/>
</dbReference>
<feature type="compositionally biased region" description="Acidic residues" evidence="1">
    <location>
        <begin position="691"/>
        <end position="700"/>
    </location>
</feature>
<protein>
    <recommendedName>
        <fullName evidence="2">G-patch domain-containing protein</fullName>
    </recommendedName>
</protein>
<feature type="domain" description="G-patch" evidence="2">
    <location>
        <begin position="34"/>
        <end position="80"/>
    </location>
</feature>
<keyword evidence="4" id="KW-1185">Reference proteome</keyword>